<sequence length="302" mass="32566">MEKLSLNLSCFMRLKDLVNLVGGYYDAGDNVKFGSPMAYTITMLSWGAVEFGDKLEAKNELSNALDAIGCGADYFMNAHPEPNVLYGVVGDGDSDHQCWERPEDMTTPRPAFKIDEDHPGSDLAGETAAALAAASIAFKASDPAYSQNLLNHAKQDELLCAAAWLHRATGDSQYIDYLSKGDSGGTRNTFSWDDKSQMDYILGSNPKKMSYMGGFGSSYPIKIHHGGASIVSIKQDPTPVTCEEGCAKWFDKQAPNPNVLEGAIVGGPDENDEYNDSRDNYQQAEPATATNGPLVGVLAQLA</sequence>
<evidence type="ECO:0000256" key="6">
    <source>
        <dbReference type="ARBA" id="ARBA00023277"/>
    </source>
</evidence>
<dbReference type="InterPro" id="IPR001701">
    <property type="entry name" value="Glyco_hydro_9"/>
</dbReference>
<evidence type="ECO:0000256" key="1">
    <source>
        <dbReference type="ARBA" id="ARBA00000966"/>
    </source>
</evidence>
<dbReference type="Proteomes" id="UP001370490">
    <property type="component" value="Unassembled WGS sequence"/>
</dbReference>
<dbReference type="GO" id="GO:0008810">
    <property type="term" value="F:cellulase activity"/>
    <property type="evidence" value="ECO:0007669"/>
    <property type="project" value="UniProtKB-EC"/>
</dbReference>
<feature type="domain" description="Glycoside hydrolase family 9" evidence="9">
    <location>
        <begin position="195"/>
        <end position="298"/>
    </location>
</feature>
<comment type="catalytic activity">
    <reaction evidence="1">
        <text>Endohydrolysis of (1-&gt;4)-beta-D-glucosidic linkages in cellulose, lichenin and cereal beta-D-glucans.</text>
        <dbReference type="EC" id="3.2.1.4"/>
    </reaction>
</comment>
<protein>
    <recommendedName>
        <fullName evidence="3">cellulase</fullName>
        <ecNumber evidence="3">3.2.1.4</ecNumber>
    </recommendedName>
</protein>
<keyword evidence="5" id="KW-0136">Cellulose degradation</keyword>
<dbReference type="EMBL" id="JBAMMX010000015">
    <property type="protein sequence ID" value="KAK6926590.1"/>
    <property type="molecule type" value="Genomic_DNA"/>
</dbReference>
<evidence type="ECO:0000256" key="7">
    <source>
        <dbReference type="ARBA" id="ARBA00023295"/>
    </source>
</evidence>
<evidence type="ECO:0000256" key="4">
    <source>
        <dbReference type="ARBA" id="ARBA00022801"/>
    </source>
</evidence>
<evidence type="ECO:0000313" key="10">
    <source>
        <dbReference type="EMBL" id="KAK6926590.1"/>
    </source>
</evidence>
<feature type="domain" description="Glycoside hydrolase family 9" evidence="9">
    <location>
        <begin position="17"/>
        <end position="155"/>
    </location>
</feature>
<dbReference type="Gene3D" id="1.50.10.10">
    <property type="match status" value="3"/>
</dbReference>
<evidence type="ECO:0000313" key="11">
    <source>
        <dbReference type="Proteomes" id="UP001370490"/>
    </source>
</evidence>
<evidence type="ECO:0000256" key="2">
    <source>
        <dbReference type="ARBA" id="ARBA00007072"/>
    </source>
</evidence>
<keyword evidence="6" id="KW-0119">Carbohydrate metabolism</keyword>
<dbReference type="EC" id="3.2.1.4" evidence="3"/>
<keyword evidence="11" id="KW-1185">Reference proteome</keyword>
<dbReference type="AlphaFoldDB" id="A0AAN8V314"/>
<evidence type="ECO:0000256" key="5">
    <source>
        <dbReference type="ARBA" id="ARBA00023001"/>
    </source>
</evidence>
<evidence type="ECO:0000259" key="9">
    <source>
        <dbReference type="Pfam" id="PF00759"/>
    </source>
</evidence>
<dbReference type="Pfam" id="PF00759">
    <property type="entry name" value="Glyco_hydro_9"/>
    <property type="match status" value="2"/>
</dbReference>
<keyword evidence="7" id="KW-0326">Glycosidase</keyword>
<accession>A0AAN8V314</accession>
<dbReference type="GO" id="GO:0030245">
    <property type="term" value="P:cellulose catabolic process"/>
    <property type="evidence" value="ECO:0007669"/>
    <property type="project" value="UniProtKB-KW"/>
</dbReference>
<keyword evidence="4 10" id="KW-0378">Hydrolase</keyword>
<dbReference type="SUPFAM" id="SSF48208">
    <property type="entry name" value="Six-hairpin glycosidases"/>
    <property type="match status" value="1"/>
</dbReference>
<comment type="similarity">
    <text evidence="2">Belongs to the glycosyl hydrolase 9 (cellulase E) family.</text>
</comment>
<organism evidence="10 11">
    <name type="scientific">Dillenia turbinata</name>
    <dbReference type="NCBI Taxonomy" id="194707"/>
    <lineage>
        <taxon>Eukaryota</taxon>
        <taxon>Viridiplantae</taxon>
        <taxon>Streptophyta</taxon>
        <taxon>Embryophyta</taxon>
        <taxon>Tracheophyta</taxon>
        <taxon>Spermatophyta</taxon>
        <taxon>Magnoliopsida</taxon>
        <taxon>eudicotyledons</taxon>
        <taxon>Gunneridae</taxon>
        <taxon>Pentapetalae</taxon>
        <taxon>Dilleniales</taxon>
        <taxon>Dilleniaceae</taxon>
        <taxon>Dillenia</taxon>
    </lineage>
</organism>
<dbReference type="PANTHER" id="PTHR22298">
    <property type="entry name" value="ENDO-1,4-BETA-GLUCANASE"/>
    <property type="match status" value="1"/>
</dbReference>
<proteinExistence type="inferred from homology"/>
<evidence type="ECO:0000256" key="8">
    <source>
        <dbReference type="ARBA" id="ARBA00023326"/>
    </source>
</evidence>
<gene>
    <name evidence="10" type="ORF">RJ641_008309</name>
</gene>
<keyword evidence="8" id="KW-0624">Polysaccharide degradation</keyword>
<dbReference type="InterPro" id="IPR008928">
    <property type="entry name" value="6-hairpin_glycosidase_sf"/>
</dbReference>
<comment type="caution">
    <text evidence="10">The sequence shown here is derived from an EMBL/GenBank/DDBJ whole genome shotgun (WGS) entry which is preliminary data.</text>
</comment>
<reference evidence="10 11" key="1">
    <citation type="submission" date="2023-12" db="EMBL/GenBank/DDBJ databases">
        <title>A high-quality genome assembly for Dillenia turbinata (Dilleniales).</title>
        <authorList>
            <person name="Chanderbali A."/>
        </authorList>
    </citation>
    <scope>NUCLEOTIDE SEQUENCE [LARGE SCALE GENOMIC DNA]</scope>
    <source>
        <strain evidence="10">LSX21</strain>
        <tissue evidence="10">Leaf</tissue>
    </source>
</reference>
<evidence type="ECO:0000256" key="3">
    <source>
        <dbReference type="ARBA" id="ARBA00012601"/>
    </source>
</evidence>
<name>A0AAN8V314_9MAGN</name>
<dbReference type="InterPro" id="IPR012341">
    <property type="entry name" value="6hp_glycosidase-like_sf"/>
</dbReference>